<comment type="similarity">
    <text evidence="1">Belongs to the CIA30 family.</text>
</comment>
<gene>
    <name evidence="3" type="ORF">BC781_105256</name>
</gene>
<dbReference type="AlphaFoldDB" id="A0A315Z6X7"/>
<dbReference type="SUPFAM" id="SSF49785">
    <property type="entry name" value="Galactose-binding domain-like"/>
    <property type="match status" value="1"/>
</dbReference>
<evidence type="ECO:0000259" key="2">
    <source>
        <dbReference type="Pfam" id="PF08547"/>
    </source>
</evidence>
<protein>
    <submittedName>
        <fullName evidence="3">Complex I intermediate-associated protein 30 (CIA30)</fullName>
    </submittedName>
</protein>
<evidence type="ECO:0000313" key="3">
    <source>
        <dbReference type="EMBL" id="PWJ40188.1"/>
    </source>
</evidence>
<dbReference type="Proteomes" id="UP000245535">
    <property type="component" value="Unassembled WGS sequence"/>
</dbReference>
<organism evidence="3 4">
    <name type="scientific">Sediminitomix flava</name>
    <dbReference type="NCBI Taxonomy" id="379075"/>
    <lineage>
        <taxon>Bacteria</taxon>
        <taxon>Pseudomonadati</taxon>
        <taxon>Bacteroidota</taxon>
        <taxon>Cytophagia</taxon>
        <taxon>Cytophagales</taxon>
        <taxon>Flammeovirgaceae</taxon>
        <taxon>Sediminitomix</taxon>
    </lineage>
</organism>
<dbReference type="PANTHER" id="PTHR13194:SF19">
    <property type="entry name" value="NAD(P)-BINDING ROSSMANN-FOLD SUPERFAMILY PROTEIN"/>
    <property type="match status" value="1"/>
</dbReference>
<dbReference type="InterPro" id="IPR013857">
    <property type="entry name" value="NADH-UbQ_OxRdtase-assoc_prot30"/>
</dbReference>
<dbReference type="RefSeq" id="WP_109620693.1">
    <property type="nucleotide sequence ID" value="NZ_QGDO01000005.1"/>
</dbReference>
<evidence type="ECO:0000256" key="1">
    <source>
        <dbReference type="ARBA" id="ARBA00007884"/>
    </source>
</evidence>
<dbReference type="OrthoDB" id="442188at2"/>
<dbReference type="PANTHER" id="PTHR13194">
    <property type="entry name" value="COMPLEX I INTERMEDIATE-ASSOCIATED PROTEIN 30"/>
    <property type="match status" value="1"/>
</dbReference>
<accession>A0A315Z6X7</accession>
<dbReference type="InterPro" id="IPR008979">
    <property type="entry name" value="Galactose-bd-like_sf"/>
</dbReference>
<comment type="caution">
    <text evidence="3">The sequence shown here is derived from an EMBL/GenBank/DDBJ whole genome shotgun (WGS) entry which is preliminary data.</text>
</comment>
<proteinExistence type="inferred from homology"/>
<keyword evidence="4" id="KW-1185">Reference proteome</keyword>
<evidence type="ECO:0000313" key="4">
    <source>
        <dbReference type="Proteomes" id="UP000245535"/>
    </source>
</evidence>
<feature type="domain" description="NADH:ubiquinone oxidoreductase intermediate-associated protein 30" evidence="2">
    <location>
        <begin position="9"/>
        <end position="151"/>
    </location>
</feature>
<dbReference type="EMBL" id="QGDO01000005">
    <property type="protein sequence ID" value="PWJ40188.1"/>
    <property type="molecule type" value="Genomic_DNA"/>
</dbReference>
<dbReference type="InterPro" id="IPR039131">
    <property type="entry name" value="NDUFAF1"/>
</dbReference>
<reference evidence="3 4" key="1">
    <citation type="submission" date="2018-03" db="EMBL/GenBank/DDBJ databases">
        <title>Genomic Encyclopedia of Archaeal and Bacterial Type Strains, Phase II (KMG-II): from individual species to whole genera.</title>
        <authorList>
            <person name="Goeker M."/>
        </authorList>
    </citation>
    <scope>NUCLEOTIDE SEQUENCE [LARGE SCALE GENOMIC DNA]</scope>
    <source>
        <strain evidence="3 4">DSM 28229</strain>
    </source>
</reference>
<dbReference type="Pfam" id="PF08547">
    <property type="entry name" value="CIA30"/>
    <property type="match status" value="1"/>
</dbReference>
<sequence length="160" mass="18508">MTEILSSFESENENKWYTINDDVMGGISDSQFYVNDEKIGIFKGEVSLENNGGFASCRMDLNSQSLFKSFKLKVKGDQKTYKFRVISQEGITFQKTFDTTSDWSEIELQFQDFQAVFRGRLLNYKTPKYLNPRSIGILISDKQEGNFELKIDWIKGALFN</sequence>
<name>A0A315Z6X7_SEDFL</name>